<dbReference type="Proteomes" id="UP000216498">
    <property type="component" value="Unassembled WGS sequence"/>
</dbReference>
<keyword evidence="9" id="KW-0902">Two-component regulatory system</keyword>
<dbReference type="CDD" id="cd00130">
    <property type="entry name" value="PAS"/>
    <property type="match status" value="1"/>
</dbReference>
<dbReference type="Pfam" id="PF13426">
    <property type="entry name" value="PAS_9"/>
    <property type="match status" value="1"/>
</dbReference>
<evidence type="ECO:0000256" key="4">
    <source>
        <dbReference type="ARBA" id="ARBA00022679"/>
    </source>
</evidence>
<dbReference type="Gene3D" id="3.30.565.10">
    <property type="entry name" value="Histidine kinase-like ATPase, C-terminal domain"/>
    <property type="match status" value="1"/>
</dbReference>
<dbReference type="Pfam" id="PF00512">
    <property type="entry name" value="HisKA"/>
    <property type="match status" value="1"/>
</dbReference>
<dbReference type="SMART" id="SM00388">
    <property type="entry name" value="HisKA"/>
    <property type="match status" value="1"/>
</dbReference>
<dbReference type="Pfam" id="PF02518">
    <property type="entry name" value="HATPase_c"/>
    <property type="match status" value="1"/>
</dbReference>
<dbReference type="InterPro" id="IPR036097">
    <property type="entry name" value="HisK_dim/P_sf"/>
</dbReference>
<dbReference type="OrthoDB" id="9815750at2"/>
<dbReference type="InterPro" id="IPR036890">
    <property type="entry name" value="HATPase_C_sf"/>
</dbReference>
<dbReference type="NCBIfam" id="TIGR00229">
    <property type="entry name" value="sensory_box"/>
    <property type="match status" value="1"/>
</dbReference>
<evidence type="ECO:0000259" key="12">
    <source>
        <dbReference type="PROSITE" id="PS50112"/>
    </source>
</evidence>
<dbReference type="FunFam" id="1.10.287.130:FF:000040">
    <property type="entry name" value="PAS domain-containing sensor histidine kinase"/>
    <property type="match status" value="1"/>
</dbReference>
<dbReference type="Gene3D" id="3.30.450.20">
    <property type="entry name" value="PAS domain"/>
    <property type="match status" value="1"/>
</dbReference>
<proteinExistence type="predicted"/>
<dbReference type="SMART" id="SM00091">
    <property type="entry name" value="PAS"/>
    <property type="match status" value="1"/>
</dbReference>
<dbReference type="EMBL" id="NPMS01000001">
    <property type="protein sequence ID" value="OZU90221.1"/>
    <property type="molecule type" value="Genomic_DNA"/>
</dbReference>
<keyword evidence="5" id="KW-0547">Nucleotide-binding</keyword>
<feature type="domain" description="PAC" evidence="13">
    <location>
        <begin position="107"/>
        <end position="159"/>
    </location>
</feature>
<evidence type="ECO:0000256" key="8">
    <source>
        <dbReference type="ARBA" id="ARBA00022969"/>
    </source>
</evidence>
<evidence type="ECO:0000259" key="11">
    <source>
        <dbReference type="PROSITE" id="PS50109"/>
    </source>
</evidence>
<keyword evidence="4" id="KW-0808">Transferase</keyword>
<accession>A0A265NEG7</accession>
<dbReference type="InterPro" id="IPR000700">
    <property type="entry name" value="PAS-assoc_C"/>
</dbReference>
<comment type="catalytic activity">
    <reaction evidence="1">
        <text>ATP + protein L-histidine = ADP + protein N-phospho-L-histidine.</text>
        <dbReference type="EC" id="2.7.13.3"/>
    </reaction>
</comment>
<comment type="caution">
    <text evidence="14">The sequence shown here is derived from an EMBL/GenBank/DDBJ whole genome shotgun (WGS) entry which is preliminary data.</text>
</comment>
<evidence type="ECO:0000256" key="5">
    <source>
        <dbReference type="ARBA" id="ARBA00022741"/>
    </source>
</evidence>
<dbReference type="Gene3D" id="1.10.287.130">
    <property type="match status" value="1"/>
</dbReference>
<keyword evidence="8" id="KW-0749">Sporulation</keyword>
<dbReference type="GO" id="GO:0030435">
    <property type="term" value="P:sporulation resulting in formation of a cellular spore"/>
    <property type="evidence" value="ECO:0007669"/>
    <property type="project" value="UniProtKB-KW"/>
</dbReference>
<evidence type="ECO:0000313" key="14">
    <source>
        <dbReference type="EMBL" id="OZU90221.1"/>
    </source>
</evidence>
<dbReference type="InterPro" id="IPR003594">
    <property type="entry name" value="HATPase_dom"/>
</dbReference>
<name>A0A265NEG7_9BACI</name>
<feature type="domain" description="PAS" evidence="12">
    <location>
        <begin position="51"/>
        <end position="106"/>
    </location>
</feature>
<organism evidence="14 15">
    <name type="scientific">Virgibacillus indicus</name>
    <dbReference type="NCBI Taxonomy" id="2024554"/>
    <lineage>
        <taxon>Bacteria</taxon>
        <taxon>Bacillati</taxon>
        <taxon>Bacillota</taxon>
        <taxon>Bacilli</taxon>
        <taxon>Bacillales</taxon>
        <taxon>Bacillaceae</taxon>
        <taxon>Virgibacillus</taxon>
    </lineage>
</organism>
<keyword evidence="15" id="KW-1185">Reference proteome</keyword>
<evidence type="ECO:0000256" key="10">
    <source>
        <dbReference type="SAM" id="MobiDB-lite"/>
    </source>
</evidence>
<feature type="region of interest" description="Disordered" evidence="10">
    <location>
        <begin position="1"/>
        <end position="23"/>
    </location>
</feature>
<keyword evidence="3" id="KW-0597">Phosphoprotein</keyword>
<dbReference type="InterPro" id="IPR000014">
    <property type="entry name" value="PAS"/>
</dbReference>
<dbReference type="PANTHER" id="PTHR43065:SF34">
    <property type="entry name" value="SPORULATION KINASE A"/>
    <property type="match status" value="1"/>
</dbReference>
<dbReference type="PROSITE" id="PS50112">
    <property type="entry name" value="PAS"/>
    <property type="match status" value="1"/>
</dbReference>
<dbReference type="GO" id="GO:0000155">
    <property type="term" value="F:phosphorelay sensor kinase activity"/>
    <property type="evidence" value="ECO:0007669"/>
    <property type="project" value="InterPro"/>
</dbReference>
<evidence type="ECO:0000256" key="6">
    <source>
        <dbReference type="ARBA" id="ARBA00022777"/>
    </source>
</evidence>
<dbReference type="SMART" id="SM00387">
    <property type="entry name" value="HATPase_c"/>
    <property type="match status" value="1"/>
</dbReference>
<keyword evidence="7" id="KW-0067">ATP-binding</keyword>
<dbReference type="InterPro" id="IPR035965">
    <property type="entry name" value="PAS-like_dom_sf"/>
</dbReference>
<evidence type="ECO:0000313" key="15">
    <source>
        <dbReference type="Proteomes" id="UP000216498"/>
    </source>
</evidence>
<evidence type="ECO:0000256" key="7">
    <source>
        <dbReference type="ARBA" id="ARBA00022840"/>
    </source>
</evidence>
<evidence type="ECO:0000256" key="2">
    <source>
        <dbReference type="ARBA" id="ARBA00012438"/>
    </source>
</evidence>
<dbReference type="RefSeq" id="WP_094883818.1">
    <property type="nucleotide sequence ID" value="NZ_NPMS01000001.1"/>
</dbReference>
<protein>
    <recommendedName>
        <fullName evidence="2">histidine kinase</fullName>
        <ecNumber evidence="2">2.7.13.3</ecNumber>
    </recommendedName>
</protein>
<evidence type="ECO:0000256" key="9">
    <source>
        <dbReference type="ARBA" id="ARBA00023012"/>
    </source>
</evidence>
<sequence length="376" mass="43250">MGYKKSNSENNTNEPEPNKTEWNRAKGHFPELSALPQFMMKWIENYNNDVITVWDRNGEIIFISESIERLFGYRVSELLGTYWYEKISSEDLGYIMKYFDQEDNNSQRFSINIMNKQGKYIWTECTTAKIVDKNSGQAYFISILKDITDKKENEEMMVRSEKMSVAGQLAAGIAHEIRNPLTSLKGFLQLMQAGVNRKEEYYKIMIDEIEKIETITTELLFISKPLTDNKKVESVSAMLDDVIALLSPQAKLNNIEIKKLFSEDVTIYCDRSQLKQVFINLFKNAIEAMNHSGTIKLQVSRRHPSIEIDVIDEGVGISEEIIHKLGEPFFTTKQTGTGLGIMITKQILERHNATLEIKRNPDIGSTFRIIFPAKLD</sequence>
<reference evidence="14 15" key="1">
    <citation type="submission" date="2017-08" db="EMBL/GenBank/DDBJ databases">
        <title>Virgibacillus indicus sp. nov. and Virgibacillus profoundi sp. nov, two moderately halophilic bacteria isolated from marine sediment by using the Microfluidic Streak Plate.</title>
        <authorList>
            <person name="Xu B."/>
            <person name="Hu B."/>
            <person name="Wang J."/>
            <person name="Zhu Y."/>
            <person name="Huang L."/>
            <person name="Du W."/>
            <person name="Huang Y."/>
        </authorList>
    </citation>
    <scope>NUCLEOTIDE SEQUENCE [LARGE SCALE GENOMIC DNA]</scope>
    <source>
        <strain evidence="14 15">IO3-P2-C2</strain>
    </source>
</reference>
<evidence type="ECO:0000256" key="1">
    <source>
        <dbReference type="ARBA" id="ARBA00000085"/>
    </source>
</evidence>
<dbReference type="AlphaFoldDB" id="A0A265NEG7"/>
<dbReference type="InterPro" id="IPR005467">
    <property type="entry name" value="His_kinase_dom"/>
</dbReference>
<keyword evidence="6 14" id="KW-0418">Kinase</keyword>
<dbReference type="EC" id="2.7.13.3" evidence="2"/>
<dbReference type="SUPFAM" id="SSF55785">
    <property type="entry name" value="PYP-like sensor domain (PAS domain)"/>
    <property type="match status" value="1"/>
</dbReference>
<dbReference type="PRINTS" id="PR00344">
    <property type="entry name" value="BCTRLSENSOR"/>
</dbReference>
<feature type="domain" description="Histidine kinase" evidence="11">
    <location>
        <begin position="172"/>
        <end position="375"/>
    </location>
</feature>
<dbReference type="SUPFAM" id="SSF55874">
    <property type="entry name" value="ATPase domain of HSP90 chaperone/DNA topoisomerase II/histidine kinase"/>
    <property type="match status" value="1"/>
</dbReference>
<dbReference type="CDD" id="cd00082">
    <property type="entry name" value="HisKA"/>
    <property type="match status" value="1"/>
</dbReference>
<evidence type="ECO:0000256" key="3">
    <source>
        <dbReference type="ARBA" id="ARBA00022553"/>
    </source>
</evidence>
<gene>
    <name evidence="14" type="ORF">CIL03_03500</name>
</gene>
<dbReference type="InterPro" id="IPR004358">
    <property type="entry name" value="Sig_transdc_His_kin-like_C"/>
</dbReference>
<dbReference type="GO" id="GO:0005524">
    <property type="term" value="F:ATP binding"/>
    <property type="evidence" value="ECO:0007669"/>
    <property type="project" value="UniProtKB-KW"/>
</dbReference>
<dbReference type="InterPro" id="IPR003661">
    <property type="entry name" value="HisK_dim/P_dom"/>
</dbReference>
<evidence type="ECO:0000259" key="13">
    <source>
        <dbReference type="PROSITE" id="PS50113"/>
    </source>
</evidence>
<dbReference type="PROSITE" id="PS50109">
    <property type="entry name" value="HIS_KIN"/>
    <property type="match status" value="1"/>
</dbReference>
<dbReference type="SUPFAM" id="SSF47384">
    <property type="entry name" value="Homodimeric domain of signal transducing histidine kinase"/>
    <property type="match status" value="1"/>
</dbReference>
<dbReference type="PROSITE" id="PS50113">
    <property type="entry name" value="PAC"/>
    <property type="match status" value="1"/>
</dbReference>
<dbReference type="PANTHER" id="PTHR43065">
    <property type="entry name" value="SENSOR HISTIDINE KINASE"/>
    <property type="match status" value="1"/>
</dbReference>